<feature type="transmembrane region" description="Helical" evidence="5">
    <location>
        <begin position="20"/>
        <end position="44"/>
    </location>
</feature>
<feature type="transmembrane region" description="Helical" evidence="5">
    <location>
        <begin position="412"/>
        <end position="435"/>
    </location>
</feature>
<feature type="transmembrane region" description="Helical" evidence="5">
    <location>
        <begin position="321"/>
        <end position="338"/>
    </location>
</feature>
<dbReference type="SUPFAM" id="SSF103473">
    <property type="entry name" value="MFS general substrate transporter"/>
    <property type="match status" value="1"/>
</dbReference>
<reference evidence="7 8" key="1">
    <citation type="submission" date="2024-10" db="EMBL/GenBank/DDBJ databases">
        <title>The Natural Products Discovery Center: Release of the First 8490 Sequenced Strains for Exploring Actinobacteria Biosynthetic Diversity.</title>
        <authorList>
            <person name="Kalkreuter E."/>
            <person name="Kautsar S.A."/>
            <person name="Yang D."/>
            <person name="Bader C.D."/>
            <person name="Teijaro C.N."/>
            <person name="Fluegel L."/>
            <person name="Davis C.M."/>
            <person name="Simpson J.R."/>
            <person name="Lauterbach L."/>
            <person name="Steele A.D."/>
            <person name="Gui C."/>
            <person name="Meng S."/>
            <person name="Li G."/>
            <person name="Viehrig K."/>
            <person name="Ye F."/>
            <person name="Su P."/>
            <person name="Kiefer A.F."/>
            <person name="Nichols A."/>
            <person name="Cepeda A.J."/>
            <person name="Yan W."/>
            <person name="Fan B."/>
            <person name="Jiang Y."/>
            <person name="Adhikari A."/>
            <person name="Zheng C.-J."/>
            <person name="Schuster L."/>
            <person name="Cowan T.M."/>
            <person name="Smanski M.J."/>
            <person name="Chevrette M.G."/>
            <person name="De Carvalho L.P.S."/>
            <person name="Shen B."/>
        </authorList>
    </citation>
    <scope>NUCLEOTIDE SEQUENCE [LARGE SCALE GENOMIC DNA]</scope>
    <source>
        <strain evidence="7 8">NPDC002173</strain>
    </source>
</reference>
<proteinExistence type="predicted"/>
<comment type="caution">
    <text evidence="7">The sequence shown here is derived from an EMBL/GenBank/DDBJ whole genome shotgun (WGS) entry which is preliminary data.</text>
</comment>
<comment type="subcellular location">
    <subcellularLocation>
        <location evidence="1">Cell membrane</location>
        <topology evidence="1">Multi-pass membrane protein</topology>
    </subcellularLocation>
</comment>
<evidence type="ECO:0000313" key="8">
    <source>
        <dbReference type="Proteomes" id="UP001602013"/>
    </source>
</evidence>
<sequence>MNSVMTAPPVFSQRYRALGVGMVAIIMLIAFEYLAVATAMPVVAQRLDGMALYGLAFNASLVASVMATLVGGRWSDARGPLVPLWTGLAGFGGGLLLAGTAQNMEVFVAGRFLQGLGGGLFSVALYVLIDRVYPAEMHPKVFSLLSAAWVVPSLVGPAITGVVVQHVGWRWVFLGVPMLAAPAAVFLWRGLADYRRTRTASAAVGLDLGDDSGAAIGDAPAAAATGTRKFAIKLVWGVVVATGATLMQYGSGSGVVPLLITGLAVLAVALPRLLPKGTLRVARGVPAVVALRGLAAGAFFAAEVFVPLVLTTGRGLSPTEAGLALTGGALFWSTGSWIQGRKPRDRRLILRTGTSLIATAILLAGLMVFPSVPVLVGFLGWCVGGLGMGLTYPTLSVLILKLSPPAEKGANSASLSIGESVYSVVAVAVTGAISTAAHRSVASYVVCFGLLALMAGAAAVSSGRFEHPRAAGTMEV</sequence>
<feature type="transmembrane region" description="Helical" evidence="5">
    <location>
        <begin position="350"/>
        <end position="372"/>
    </location>
</feature>
<gene>
    <name evidence="7" type="ORF">ACFYXI_27250</name>
</gene>
<dbReference type="InterPro" id="IPR011701">
    <property type="entry name" value="MFS"/>
</dbReference>
<feature type="transmembrane region" description="Helical" evidence="5">
    <location>
        <begin position="378"/>
        <end position="400"/>
    </location>
</feature>
<dbReference type="PANTHER" id="PTHR23501:SF154">
    <property type="entry name" value="MULTIDRUG-EFFLUX TRANSPORTER RV1634-RELATED"/>
    <property type="match status" value="1"/>
</dbReference>
<dbReference type="RefSeq" id="WP_387415247.1">
    <property type="nucleotide sequence ID" value="NZ_JBIASD010000020.1"/>
</dbReference>
<keyword evidence="2 5" id="KW-0812">Transmembrane</keyword>
<organism evidence="7 8">
    <name type="scientific">Microtetraspora malaysiensis</name>
    <dbReference type="NCBI Taxonomy" id="161358"/>
    <lineage>
        <taxon>Bacteria</taxon>
        <taxon>Bacillati</taxon>
        <taxon>Actinomycetota</taxon>
        <taxon>Actinomycetes</taxon>
        <taxon>Streptosporangiales</taxon>
        <taxon>Streptosporangiaceae</taxon>
        <taxon>Microtetraspora</taxon>
    </lineage>
</organism>
<dbReference type="PROSITE" id="PS50850">
    <property type="entry name" value="MFS"/>
    <property type="match status" value="1"/>
</dbReference>
<dbReference type="InterPro" id="IPR020846">
    <property type="entry name" value="MFS_dom"/>
</dbReference>
<feature type="transmembrane region" description="Helical" evidence="5">
    <location>
        <begin position="230"/>
        <end position="249"/>
    </location>
</feature>
<feature type="transmembrane region" description="Helical" evidence="5">
    <location>
        <begin position="255"/>
        <end position="274"/>
    </location>
</feature>
<dbReference type="Proteomes" id="UP001602013">
    <property type="component" value="Unassembled WGS sequence"/>
</dbReference>
<dbReference type="Pfam" id="PF07690">
    <property type="entry name" value="MFS_1"/>
    <property type="match status" value="1"/>
</dbReference>
<evidence type="ECO:0000256" key="1">
    <source>
        <dbReference type="ARBA" id="ARBA00004651"/>
    </source>
</evidence>
<feature type="transmembrane region" description="Helical" evidence="5">
    <location>
        <begin position="441"/>
        <end position="460"/>
    </location>
</feature>
<dbReference type="EMBL" id="JBIASD010000020">
    <property type="protein sequence ID" value="MFF3669291.1"/>
    <property type="molecule type" value="Genomic_DNA"/>
</dbReference>
<feature type="transmembrane region" description="Helical" evidence="5">
    <location>
        <begin position="82"/>
        <end position="100"/>
    </location>
</feature>
<feature type="transmembrane region" description="Helical" evidence="5">
    <location>
        <begin position="112"/>
        <end position="129"/>
    </location>
</feature>
<feature type="domain" description="Major facilitator superfamily (MFS) profile" evidence="6">
    <location>
        <begin position="18"/>
        <end position="464"/>
    </location>
</feature>
<dbReference type="PRINTS" id="PR01036">
    <property type="entry name" value="TCRTETB"/>
</dbReference>
<keyword evidence="8" id="KW-1185">Reference proteome</keyword>
<keyword evidence="3 5" id="KW-1133">Transmembrane helix</keyword>
<feature type="transmembrane region" description="Helical" evidence="5">
    <location>
        <begin position="50"/>
        <end position="70"/>
    </location>
</feature>
<dbReference type="InterPro" id="IPR036259">
    <property type="entry name" value="MFS_trans_sf"/>
</dbReference>
<dbReference type="PANTHER" id="PTHR23501">
    <property type="entry name" value="MAJOR FACILITATOR SUPERFAMILY"/>
    <property type="match status" value="1"/>
</dbReference>
<feature type="transmembrane region" description="Helical" evidence="5">
    <location>
        <begin position="286"/>
        <end position="309"/>
    </location>
</feature>
<dbReference type="Gene3D" id="1.20.1250.20">
    <property type="entry name" value="MFS general substrate transporter like domains"/>
    <property type="match status" value="1"/>
</dbReference>
<evidence type="ECO:0000256" key="5">
    <source>
        <dbReference type="SAM" id="Phobius"/>
    </source>
</evidence>
<feature type="transmembrane region" description="Helical" evidence="5">
    <location>
        <begin position="141"/>
        <end position="163"/>
    </location>
</feature>
<evidence type="ECO:0000313" key="7">
    <source>
        <dbReference type="EMBL" id="MFF3669291.1"/>
    </source>
</evidence>
<evidence type="ECO:0000256" key="3">
    <source>
        <dbReference type="ARBA" id="ARBA00022989"/>
    </source>
</evidence>
<protein>
    <submittedName>
        <fullName evidence="7">MFS transporter</fullName>
    </submittedName>
</protein>
<feature type="transmembrane region" description="Helical" evidence="5">
    <location>
        <begin position="169"/>
        <end position="188"/>
    </location>
</feature>
<keyword evidence="4 5" id="KW-0472">Membrane</keyword>
<evidence type="ECO:0000256" key="4">
    <source>
        <dbReference type="ARBA" id="ARBA00023136"/>
    </source>
</evidence>
<evidence type="ECO:0000259" key="6">
    <source>
        <dbReference type="PROSITE" id="PS50850"/>
    </source>
</evidence>
<evidence type="ECO:0000256" key="2">
    <source>
        <dbReference type="ARBA" id="ARBA00022692"/>
    </source>
</evidence>
<name>A0ABW6SWG4_9ACTN</name>
<accession>A0ABW6SWG4</accession>